<dbReference type="InterPro" id="IPR041607">
    <property type="entry name" value="HU-HIG"/>
</dbReference>
<dbReference type="GO" id="GO:0003677">
    <property type="term" value="F:DNA binding"/>
    <property type="evidence" value="ECO:0007669"/>
    <property type="project" value="UniProtKB-KW"/>
</dbReference>
<feature type="domain" description="HU" evidence="2">
    <location>
        <begin position="2"/>
        <end position="132"/>
    </location>
</feature>
<dbReference type="RefSeq" id="WP_091853412.1">
    <property type="nucleotide sequence ID" value="NZ_FNIW01000009.1"/>
</dbReference>
<dbReference type="OrthoDB" id="1093305at2"/>
<dbReference type="EMBL" id="FNIW01000009">
    <property type="protein sequence ID" value="SDO08115.1"/>
    <property type="molecule type" value="Genomic_DNA"/>
</dbReference>
<accession>A0A1H0GMJ0</accession>
<name>A0A1H0GMJ0_9BACT</name>
<dbReference type="InterPro" id="IPR010992">
    <property type="entry name" value="IHF-like_DNA-bd_dom_sf"/>
</dbReference>
<organism evidence="3 4">
    <name type="scientific">Prevotella communis</name>
    <dbReference type="NCBI Taxonomy" id="2913614"/>
    <lineage>
        <taxon>Bacteria</taxon>
        <taxon>Pseudomonadati</taxon>
        <taxon>Bacteroidota</taxon>
        <taxon>Bacteroidia</taxon>
        <taxon>Bacteroidales</taxon>
        <taxon>Prevotellaceae</taxon>
        <taxon>Prevotella</taxon>
    </lineage>
</organism>
<dbReference type="Pfam" id="PF18291">
    <property type="entry name" value="HU-HIG"/>
    <property type="match status" value="1"/>
</dbReference>
<dbReference type="Proteomes" id="UP000199134">
    <property type="component" value="Unassembled WGS sequence"/>
</dbReference>
<dbReference type="InterPro" id="IPR005902">
    <property type="entry name" value="HU_DNA-bd_put"/>
</dbReference>
<evidence type="ECO:0000259" key="2">
    <source>
        <dbReference type="Pfam" id="PF18291"/>
    </source>
</evidence>
<sequence>MANYVIKEMPEGMGNGKKGRIFPKMQVYTEYDYDKVVELIHNYSPAFSEGTVRGVLDTLSEVMKTYLPMGHTMKIDNLGVFSLALQFSDNPAEGDKQDEPKMKYRRVEAKGVNFKVDKKLVDDINRDNTFERASYNPATTSPYTPEERLQRAFRHIDKHGFITLQDYANLNGLSSSSASRELAKFVADPASGITEKGAGSHKVWVKG</sequence>
<protein>
    <submittedName>
        <fullName evidence="3">DNA-binding protein, histone-like, putative</fullName>
    </submittedName>
</protein>
<evidence type="ECO:0000256" key="1">
    <source>
        <dbReference type="ARBA" id="ARBA00023125"/>
    </source>
</evidence>
<evidence type="ECO:0000313" key="4">
    <source>
        <dbReference type="Proteomes" id="UP000199134"/>
    </source>
</evidence>
<proteinExistence type="predicted"/>
<dbReference type="AlphaFoldDB" id="A0A1H0GMJ0"/>
<reference evidence="4" key="1">
    <citation type="submission" date="2016-10" db="EMBL/GenBank/DDBJ databases">
        <authorList>
            <person name="de Groot N.N."/>
        </authorList>
    </citation>
    <scope>NUCLEOTIDE SEQUENCE [LARGE SCALE GENOMIC DNA]</scope>
    <source>
        <strain evidence="4">BP1-145</strain>
    </source>
</reference>
<dbReference type="SUPFAM" id="SSF47729">
    <property type="entry name" value="IHF-like DNA-binding proteins"/>
    <property type="match status" value="1"/>
</dbReference>
<keyword evidence="1 3" id="KW-0238">DNA-binding</keyword>
<evidence type="ECO:0000313" key="3">
    <source>
        <dbReference type="EMBL" id="SDO08115.1"/>
    </source>
</evidence>
<dbReference type="NCBIfam" id="TIGR01201">
    <property type="entry name" value="HU_rel"/>
    <property type="match status" value="1"/>
</dbReference>
<comment type="caution">
    <text evidence="3">The sequence shown here is derived from an EMBL/GenBank/DDBJ whole genome shotgun (WGS) entry which is preliminary data.</text>
</comment>
<gene>
    <name evidence="3" type="ORF">SAMN04487900_10980</name>
</gene>